<proteinExistence type="predicted"/>
<feature type="transmembrane region" description="Helical" evidence="1">
    <location>
        <begin position="131"/>
        <end position="152"/>
    </location>
</feature>
<evidence type="ECO:0000256" key="1">
    <source>
        <dbReference type="SAM" id="Phobius"/>
    </source>
</evidence>
<evidence type="ECO:0008006" key="4">
    <source>
        <dbReference type="Google" id="ProtNLM"/>
    </source>
</evidence>
<dbReference type="Pfam" id="PF11070">
    <property type="entry name" value="DUF2871"/>
    <property type="match status" value="1"/>
</dbReference>
<feature type="transmembrane region" description="Helical" evidence="1">
    <location>
        <begin position="288"/>
        <end position="310"/>
    </location>
</feature>
<dbReference type="eggNOG" id="ENOG502Z7HS">
    <property type="taxonomic scope" value="Bacteria"/>
</dbReference>
<protein>
    <recommendedName>
        <fullName evidence="4">Beta-carotene 15,15'-monooxygenase</fullName>
    </recommendedName>
</protein>
<dbReference type="InterPro" id="IPR021299">
    <property type="entry name" value="DUF2871"/>
</dbReference>
<gene>
    <name evidence="2" type="ORF">HMPREF0628_1250</name>
</gene>
<feature type="transmembrane region" description="Helical" evidence="1">
    <location>
        <begin position="33"/>
        <end position="51"/>
    </location>
</feature>
<dbReference type="AlphaFoldDB" id="D1VT71"/>
<accession>D1VT71</accession>
<reference evidence="2 3" key="1">
    <citation type="submission" date="2009-12" db="EMBL/GenBank/DDBJ databases">
        <title>Genome Sequence of Peptoniphilus lacrimalis 315-B.</title>
        <authorList>
            <person name="Durkin A.S."/>
            <person name="Madupu R."/>
            <person name="Torralba M."/>
            <person name="Methe B."/>
            <person name="Sutton G."/>
            <person name="Strausberg R.L."/>
            <person name="Nelson K.E."/>
        </authorList>
    </citation>
    <scope>NUCLEOTIDE SEQUENCE [LARGE SCALE GENOMIC DNA]</scope>
    <source>
        <strain evidence="2 3">315-B</strain>
    </source>
</reference>
<keyword evidence="1" id="KW-1133">Transmembrane helix</keyword>
<organism evidence="2 3">
    <name type="scientific">Peptoniphilus lacrimalis 315-B</name>
    <dbReference type="NCBI Taxonomy" id="596330"/>
    <lineage>
        <taxon>Bacteria</taxon>
        <taxon>Bacillati</taxon>
        <taxon>Bacillota</taxon>
        <taxon>Tissierellia</taxon>
        <taxon>Tissierellales</taxon>
        <taxon>Peptoniphilaceae</taxon>
        <taxon>Peptoniphilus</taxon>
    </lineage>
</organism>
<sequence length="356" mass="41251">MYKIIEVYFDLFYLLLVMGFSIRLLLERGKRPRVLAIMSFLLVIGDAFHLLPRIYGHLSAGGLEANRVYLSYGMMVTSFTMTIFYMLFYYYYKLSGGKTNRFRNLTLFLFFILRIIFLLLPANNWGGVSPYYMSILRNIPFLTMGILLITWIYKDKNLSYMKNISYLIAGSFFFYSLVVVFSEALPIFGAFMLPKTVCYILIVYHLYKIEVPEFENQELFKSAISALILSMILGVFYREFTKLFYYQAFTSLSLAHGHTLILGCLFSFILYLLYRIEDLNIEKIKKIYGIYIISLVYFISSFIVRGIYQITASSVKIYSDELLAGFAGIGHIILAVSLISILIKSCNNMQKNVAKQ</sequence>
<dbReference type="Proteomes" id="UP000005711">
    <property type="component" value="Unassembled WGS sequence"/>
</dbReference>
<feature type="transmembrane region" description="Helical" evidence="1">
    <location>
        <begin position="219"/>
        <end position="237"/>
    </location>
</feature>
<dbReference type="EMBL" id="ADDO01000034">
    <property type="protein sequence ID" value="EFA90286.1"/>
    <property type="molecule type" value="Genomic_DNA"/>
</dbReference>
<feature type="transmembrane region" description="Helical" evidence="1">
    <location>
        <begin position="257"/>
        <end position="276"/>
    </location>
</feature>
<feature type="transmembrane region" description="Helical" evidence="1">
    <location>
        <begin position="6"/>
        <end position="26"/>
    </location>
</feature>
<comment type="caution">
    <text evidence="2">The sequence shown here is derived from an EMBL/GenBank/DDBJ whole genome shotgun (WGS) entry which is preliminary data.</text>
</comment>
<evidence type="ECO:0000313" key="3">
    <source>
        <dbReference type="Proteomes" id="UP000005711"/>
    </source>
</evidence>
<feature type="transmembrane region" description="Helical" evidence="1">
    <location>
        <begin position="71"/>
        <end position="92"/>
    </location>
</feature>
<feature type="transmembrane region" description="Helical" evidence="1">
    <location>
        <begin position="187"/>
        <end position="207"/>
    </location>
</feature>
<keyword evidence="1" id="KW-0812">Transmembrane</keyword>
<feature type="transmembrane region" description="Helical" evidence="1">
    <location>
        <begin position="164"/>
        <end position="181"/>
    </location>
</feature>
<keyword evidence="3" id="KW-1185">Reference proteome</keyword>
<feature type="transmembrane region" description="Helical" evidence="1">
    <location>
        <begin position="104"/>
        <end position="125"/>
    </location>
</feature>
<evidence type="ECO:0000313" key="2">
    <source>
        <dbReference type="EMBL" id="EFA90286.1"/>
    </source>
</evidence>
<keyword evidence="1" id="KW-0472">Membrane</keyword>
<dbReference type="RefSeq" id="WP_004824621.1">
    <property type="nucleotide sequence ID" value="NZ_ADDO01000034.1"/>
</dbReference>
<feature type="transmembrane region" description="Helical" evidence="1">
    <location>
        <begin position="322"/>
        <end position="343"/>
    </location>
</feature>
<name>D1VT71_9FIRM</name>